<accession>A0A1I0RRM4</accession>
<evidence type="ECO:0008006" key="4">
    <source>
        <dbReference type="Google" id="ProtNLM"/>
    </source>
</evidence>
<evidence type="ECO:0000313" key="3">
    <source>
        <dbReference type="Proteomes" id="UP000199310"/>
    </source>
</evidence>
<keyword evidence="3" id="KW-1185">Reference proteome</keyword>
<dbReference type="OrthoDB" id="828283at2"/>
<sequence length="415" mass="47635">MKKSALLCLYLWCLSFTGYAQQHIPVDQVRIDPMNAIGGAAANIFREVNYIPLETTKESLFGEINQLLVTTEYFIVLDQNATAILFFDKAGKFHHKISKFNFDRVFKQDPRPGIRNITIVSIKADPGKQQLYIQTAFERQSLYVYSYDGTRIGKIALPPNTQDYQFLQDGTGIYMQQRPVSADQAGYMPFDLAIRREPAGIPQYLLPVDFRYAALSNDLYRHMSYLTYSGNPWQCLYIPDFDYRVQELDTAGIRHTYQFIFPLEYSIPDNFGYDSSYTGRRRAYLEGKNVFTQLWNVYKTGDYLVVDLRCPCSGWETTMFTLLYSLKTTRVITLDRVSPDATTSWLPVSGYGRSELLASDGQYLYTSYPSLTMFAAKEAADEKQAAYSPVLKNYFTTQDRKSNPVIVQLRPKANL</sequence>
<proteinExistence type="predicted"/>
<evidence type="ECO:0000313" key="2">
    <source>
        <dbReference type="EMBL" id="SEW43956.1"/>
    </source>
</evidence>
<dbReference type="Proteomes" id="UP000199310">
    <property type="component" value="Unassembled WGS sequence"/>
</dbReference>
<feature type="chain" id="PRO_5011744047" description="6-bladed beta-propeller protein" evidence="1">
    <location>
        <begin position="21"/>
        <end position="415"/>
    </location>
</feature>
<dbReference type="Pfam" id="PF17170">
    <property type="entry name" value="DUF5128"/>
    <property type="match status" value="1"/>
</dbReference>
<dbReference type="AlphaFoldDB" id="A0A1I0RRM4"/>
<evidence type="ECO:0000256" key="1">
    <source>
        <dbReference type="SAM" id="SignalP"/>
    </source>
</evidence>
<name>A0A1I0RRM4_9BACT</name>
<keyword evidence="1" id="KW-0732">Signal</keyword>
<protein>
    <recommendedName>
        <fullName evidence="4">6-bladed beta-propeller protein</fullName>
    </recommendedName>
</protein>
<dbReference type="EMBL" id="FOJG01000001">
    <property type="protein sequence ID" value="SEW43956.1"/>
    <property type="molecule type" value="Genomic_DNA"/>
</dbReference>
<feature type="signal peptide" evidence="1">
    <location>
        <begin position="1"/>
        <end position="20"/>
    </location>
</feature>
<dbReference type="STRING" id="29529.SAMN04488122_3277"/>
<organism evidence="2 3">
    <name type="scientific">Chitinophaga arvensicola</name>
    <dbReference type="NCBI Taxonomy" id="29529"/>
    <lineage>
        <taxon>Bacteria</taxon>
        <taxon>Pseudomonadati</taxon>
        <taxon>Bacteroidota</taxon>
        <taxon>Chitinophagia</taxon>
        <taxon>Chitinophagales</taxon>
        <taxon>Chitinophagaceae</taxon>
        <taxon>Chitinophaga</taxon>
    </lineage>
</organism>
<gene>
    <name evidence="2" type="ORF">SAMN04488122_3277</name>
</gene>
<reference evidence="3" key="1">
    <citation type="submission" date="2016-10" db="EMBL/GenBank/DDBJ databases">
        <authorList>
            <person name="Varghese N."/>
            <person name="Submissions S."/>
        </authorList>
    </citation>
    <scope>NUCLEOTIDE SEQUENCE [LARGE SCALE GENOMIC DNA]</scope>
    <source>
        <strain evidence="3">DSM 3695</strain>
    </source>
</reference>
<dbReference type="RefSeq" id="WP_089896478.1">
    <property type="nucleotide sequence ID" value="NZ_FOJG01000001.1"/>
</dbReference>